<evidence type="ECO:0000313" key="4">
    <source>
        <dbReference type="Proteomes" id="UP000017836"/>
    </source>
</evidence>
<dbReference type="GO" id="GO:0005737">
    <property type="term" value="C:cytoplasm"/>
    <property type="evidence" value="ECO:0000318"/>
    <property type="project" value="GO_Central"/>
</dbReference>
<comment type="similarity">
    <text evidence="1">Belongs to the GST superfamily.</text>
</comment>
<keyword evidence="1" id="KW-0808">Transferase</keyword>
<proteinExistence type="inferred from homology"/>
<dbReference type="GO" id="GO:0004364">
    <property type="term" value="F:glutathione transferase activity"/>
    <property type="evidence" value="ECO:0000318"/>
    <property type="project" value="GO_Central"/>
</dbReference>
<organism evidence="3 4">
    <name type="scientific">Amborella trichopoda</name>
    <dbReference type="NCBI Taxonomy" id="13333"/>
    <lineage>
        <taxon>Eukaryota</taxon>
        <taxon>Viridiplantae</taxon>
        <taxon>Streptophyta</taxon>
        <taxon>Embryophyta</taxon>
        <taxon>Tracheophyta</taxon>
        <taxon>Spermatophyta</taxon>
        <taxon>Magnoliopsida</taxon>
        <taxon>Amborellales</taxon>
        <taxon>Amborellaceae</taxon>
        <taxon>Amborella</taxon>
    </lineage>
</organism>
<feature type="domain" description="GST N-terminal" evidence="2">
    <location>
        <begin position="17"/>
        <end position="96"/>
    </location>
</feature>
<dbReference type="GO" id="GO:0006749">
    <property type="term" value="P:glutathione metabolic process"/>
    <property type="evidence" value="ECO:0000318"/>
    <property type="project" value="GO_Central"/>
</dbReference>
<name>W1NH15_AMBTC</name>
<dbReference type="HOGENOM" id="CLU_011226_18_1_1"/>
<dbReference type="InterPro" id="IPR004045">
    <property type="entry name" value="Glutathione_S-Trfase_N"/>
</dbReference>
<dbReference type="GO" id="GO:0005829">
    <property type="term" value="C:cytosol"/>
    <property type="evidence" value="ECO:0007669"/>
    <property type="project" value="UniProtKB-SubCell"/>
</dbReference>
<dbReference type="eggNOG" id="KOG0406">
    <property type="taxonomic scope" value="Eukaryota"/>
</dbReference>
<dbReference type="EC" id="2.5.1.18" evidence="1"/>
<dbReference type="SUPFAM" id="SSF52833">
    <property type="entry name" value="Thioredoxin-like"/>
    <property type="match status" value="1"/>
</dbReference>
<dbReference type="Gramene" id="ERM94460">
    <property type="protein sequence ID" value="ERM94460"/>
    <property type="gene ID" value="AMTR_s00010p00260280"/>
</dbReference>
<dbReference type="InterPro" id="IPR036282">
    <property type="entry name" value="Glutathione-S-Trfase_C_sf"/>
</dbReference>
<evidence type="ECO:0000259" key="2">
    <source>
        <dbReference type="PROSITE" id="PS50404"/>
    </source>
</evidence>
<comment type="catalytic activity">
    <reaction evidence="1">
        <text>RX + glutathione = an S-substituted glutathione + a halide anion + H(+)</text>
        <dbReference type="Rhea" id="RHEA:16437"/>
        <dbReference type="ChEBI" id="CHEBI:15378"/>
        <dbReference type="ChEBI" id="CHEBI:16042"/>
        <dbReference type="ChEBI" id="CHEBI:17792"/>
        <dbReference type="ChEBI" id="CHEBI:57925"/>
        <dbReference type="ChEBI" id="CHEBI:90779"/>
        <dbReference type="EC" id="2.5.1.18"/>
    </reaction>
</comment>
<reference evidence="4" key="1">
    <citation type="journal article" date="2013" name="Science">
        <title>The Amborella genome and the evolution of flowering plants.</title>
        <authorList>
            <consortium name="Amborella Genome Project"/>
        </authorList>
    </citation>
    <scope>NUCLEOTIDE SEQUENCE [LARGE SCALE GENOMIC DNA]</scope>
</reference>
<comment type="function">
    <text evidence="1">Is involved in the conjugation of reduced glutathione to a wide number of exogenous and endogenous hydrophobic electrophiles.</text>
</comment>
<dbReference type="Gene3D" id="1.20.1050.10">
    <property type="match status" value="1"/>
</dbReference>
<sequence length="236" mass="27076">MDRRAYCQAQNNALEMNSSTKYKRYGITPHRKECCLRVELALNYEYIEEDLSNKSPLLLQLNTTHKSVPVLVHNGKAIAESLIILEYIHETWTKNAPLLPENAYKEALVTETFRAIVWNSGKEQDMAVLAFTENLKLFENGVRKEFERENPFFNEESPGLLGFLVGSLSCWIKLLEEIFEERLVETEKTPHFCSWLCALNKVGVVKESSFEHGKLLAYAKALREKIFGTPNMGPND</sequence>
<dbReference type="SUPFAM" id="SSF47616">
    <property type="entry name" value="GST C-terminal domain-like"/>
    <property type="match status" value="1"/>
</dbReference>
<gene>
    <name evidence="3" type="ORF">AMTR_s00010p00260280</name>
</gene>
<dbReference type="CDD" id="cd03185">
    <property type="entry name" value="GST_C_Tau"/>
    <property type="match status" value="1"/>
</dbReference>
<comment type="subcellular location">
    <subcellularLocation>
        <location evidence="1">Cytoplasm</location>
        <location evidence="1">Cytosol</location>
    </subcellularLocation>
</comment>
<dbReference type="PROSITE" id="PS50404">
    <property type="entry name" value="GST_NTER"/>
    <property type="match status" value="1"/>
</dbReference>
<dbReference type="InterPro" id="IPR045073">
    <property type="entry name" value="Omega/Tau-like"/>
</dbReference>
<dbReference type="InterPro" id="IPR045074">
    <property type="entry name" value="GST_C_Tau"/>
</dbReference>
<protein>
    <recommendedName>
        <fullName evidence="1">Glutathione S-transferase</fullName>
        <ecNumber evidence="1">2.5.1.18</ecNumber>
    </recommendedName>
</protein>
<dbReference type="InterPro" id="IPR036249">
    <property type="entry name" value="Thioredoxin-like_sf"/>
</dbReference>
<accession>W1NH15</accession>
<dbReference type="PANTHER" id="PTHR11260">
    <property type="entry name" value="GLUTATHIONE S-TRANSFERASE, GST, SUPERFAMILY, GST DOMAIN CONTAINING"/>
    <property type="match status" value="1"/>
</dbReference>
<dbReference type="Proteomes" id="UP000017836">
    <property type="component" value="Unassembled WGS sequence"/>
</dbReference>
<dbReference type="PANTHER" id="PTHR11260:SF676">
    <property type="entry name" value="GLUTATHIONE S-TRANSFERASE U8"/>
    <property type="match status" value="1"/>
</dbReference>
<keyword evidence="1" id="KW-0963">Cytoplasm</keyword>
<keyword evidence="4" id="KW-1185">Reference proteome</keyword>
<evidence type="ECO:0000256" key="1">
    <source>
        <dbReference type="RuleBase" id="RU369102"/>
    </source>
</evidence>
<dbReference type="Gene3D" id="3.40.30.10">
    <property type="entry name" value="Glutaredoxin"/>
    <property type="match status" value="1"/>
</dbReference>
<dbReference type="Pfam" id="PF02798">
    <property type="entry name" value="GST_N"/>
    <property type="match status" value="1"/>
</dbReference>
<dbReference type="OMA" id="CWIKLLE"/>
<dbReference type="EMBL" id="KI397513">
    <property type="protein sequence ID" value="ERM94460.1"/>
    <property type="molecule type" value="Genomic_DNA"/>
</dbReference>
<evidence type="ECO:0000313" key="3">
    <source>
        <dbReference type="EMBL" id="ERM94460.1"/>
    </source>
</evidence>
<dbReference type="AlphaFoldDB" id="W1NH15"/>